<keyword evidence="2" id="KW-0472">Membrane</keyword>
<keyword evidence="2" id="KW-1133">Transmembrane helix</keyword>
<sequence length="174" mass="19937">MFELILHPFALGLYVGVFFCIYIFFSEMARRRHLKVKIRELEGTNESLKNSLHTQMSITEKGNRSREEEVDDLKKQNENMRISLATLQNKPGAAELKMLYTFDRAISIMNQRTPGFSAVWEGVLLEAQKEVEESTSGIRGLIRKVFKPSVLLSNAPVTDEKELKMVEEPGEKND</sequence>
<organism evidence="3">
    <name type="scientific">marine metagenome</name>
    <dbReference type="NCBI Taxonomy" id="408172"/>
    <lineage>
        <taxon>unclassified sequences</taxon>
        <taxon>metagenomes</taxon>
        <taxon>ecological metagenomes</taxon>
    </lineage>
</organism>
<dbReference type="AlphaFoldDB" id="A0A382A615"/>
<evidence type="ECO:0000313" key="3">
    <source>
        <dbReference type="EMBL" id="SVA96497.1"/>
    </source>
</evidence>
<protein>
    <submittedName>
        <fullName evidence="3">Uncharacterized protein</fullName>
    </submittedName>
</protein>
<proteinExistence type="predicted"/>
<accession>A0A382A615</accession>
<dbReference type="EMBL" id="UINC01023901">
    <property type="protein sequence ID" value="SVA96497.1"/>
    <property type="molecule type" value="Genomic_DNA"/>
</dbReference>
<feature type="coiled-coil region" evidence="1">
    <location>
        <begin position="31"/>
        <end position="90"/>
    </location>
</feature>
<keyword evidence="2" id="KW-0812">Transmembrane</keyword>
<gene>
    <name evidence="3" type="ORF">METZ01_LOCUS149351</name>
</gene>
<evidence type="ECO:0000256" key="2">
    <source>
        <dbReference type="SAM" id="Phobius"/>
    </source>
</evidence>
<evidence type="ECO:0000256" key="1">
    <source>
        <dbReference type="SAM" id="Coils"/>
    </source>
</evidence>
<keyword evidence="1" id="KW-0175">Coiled coil</keyword>
<feature type="transmembrane region" description="Helical" evidence="2">
    <location>
        <begin position="6"/>
        <end position="25"/>
    </location>
</feature>
<reference evidence="3" key="1">
    <citation type="submission" date="2018-05" db="EMBL/GenBank/DDBJ databases">
        <authorList>
            <person name="Lanie J.A."/>
            <person name="Ng W.-L."/>
            <person name="Kazmierczak K.M."/>
            <person name="Andrzejewski T.M."/>
            <person name="Davidsen T.M."/>
            <person name="Wayne K.J."/>
            <person name="Tettelin H."/>
            <person name="Glass J.I."/>
            <person name="Rusch D."/>
            <person name="Podicherti R."/>
            <person name="Tsui H.-C.T."/>
            <person name="Winkler M.E."/>
        </authorList>
    </citation>
    <scope>NUCLEOTIDE SEQUENCE</scope>
</reference>
<name>A0A382A615_9ZZZZ</name>